<gene>
    <name evidence="5" type="ORF">WH52_06095</name>
</gene>
<dbReference type="STRING" id="1635173.WH52_06095"/>
<evidence type="ECO:0000313" key="6">
    <source>
        <dbReference type="Proteomes" id="UP000194221"/>
    </source>
</evidence>
<dbReference type="CDD" id="cd02696">
    <property type="entry name" value="MurNAc-LAA"/>
    <property type="match status" value="1"/>
</dbReference>
<proteinExistence type="predicted"/>
<dbReference type="GO" id="GO:0030288">
    <property type="term" value="C:outer membrane-bounded periplasmic space"/>
    <property type="evidence" value="ECO:0007669"/>
    <property type="project" value="TreeGrafter"/>
</dbReference>
<evidence type="ECO:0000313" key="5">
    <source>
        <dbReference type="EMBL" id="OSY88593.1"/>
    </source>
</evidence>
<sequence length="400" mass="44817">MNIFSLLLLFVFFSSPTLIFSQKKYTVVLDAGHGGKDPGNLGNGYKEKKIALKVALAVGKELSTVNDINVIYTRKTDVFVELHNRAKIANSNKADLFVSIHCDSYSKERAHGAGTFVLGLRGNSKNLEIAKRENASILYEKDYEKNYDYDPNSPESLIGLSLLQEENLDNSLGIAALIQTNFSSLRRFDRKVKQDNFLVLRETVMPSVLVELGFLTNKAEGRFLNSRSGQLKMAKAIAKAIVKYVKQLKLNFVGTGTIVTTAPVSNNKPIKKVITKKAEPKTVKKTPKKTTVAKNSRAIKVTPKKKPVVKEPTEKGVWFRVQIAAATKKLTSKNFNFRGVKNPEMKRIDGYYKYYSGKSANFQWIKNVLRDTRKLGHKEAFVVAFKDGKKISIKEALKSQ</sequence>
<dbReference type="FunCoup" id="A0A1Y2PDN1">
    <property type="interactions" value="93"/>
</dbReference>
<keyword evidence="3" id="KW-0378">Hydrolase</keyword>
<dbReference type="EC" id="3.5.1.28" evidence="2"/>
<dbReference type="AlphaFoldDB" id="A0A1Y2PDN1"/>
<dbReference type="GO" id="GO:0008745">
    <property type="term" value="F:N-acetylmuramoyl-L-alanine amidase activity"/>
    <property type="evidence" value="ECO:0007669"/>
    <property type="project" value="UniProtKB-EC"/>
</dbReference>
<feature type="domain" description="MurNAc-LAA" evidence="4">
    <location>
        <begin position="86"/>
        <end position="242"/>
    </location>
</feature>
<comment type="caution">
    <text evidence="5">The sequence shown here is derived from an EMBL/GenBank/DDBJ whole genome shotgun (WGS) entry which is preliminary data.</text>
</comment>
<dbReference type="InterPro" id="IPR002508">
    <property type="entry name" value="MurNAc-LAA_cat"/>
</dbReference>
<dbReference type="FunFam" id="3.40.630.40:FF:000005">
    <property type="entry name" value="N-acetylmuramoyl-L-alanine amidase (AmiA)"/>
    <property type="match status" value="1"/>
</dbReference>
<evidence type="ECO:0000256" key="3">
    <source>
        <dbReference type="ARBA" id="ARBA00022801"/>
    </source>
</evidence>
<dbReference type="SMART" id="SM00646">
    <property type="entry name" value="Ami_3"/>
    <property type="match status" value="1"/>
</dbReference>
<dbReference type="Pfam" id="PF01520">
    <property type="entry name" value="Amidase_3"/>
    <property type="match status" value="1"/>
</dbReference>
<reference evidence="5 6" key="1">
    <citation type="submission" date="2015-03" db="EMBL/GenBank/DDBJ databases">
        <title>Genome sequence of Tenacibaculum sp. S2-2, isolated from intestinal microbiota of sea cucumber, Apostichopus japonicas.</title>
        <authorList>
            <person name="Shao Z."/>
            <person name="Wang L."/>
            <person name="Li X."/>
        </authorList>
    </citation>
    <scope>NUCLEOTIDE SEQUENCE [LARGE SCALE GENOMIC DNA]</scope>
    <source>
        <strain evidence="5 6">S2-2</strain>
    </source>
</reference>
<evidence type="ECO:0000256" key="2">
    <source>
        <dbReference type="ARBA" id="ARBA00011901"/>
    </source>
</evidence>
<dbReference type="InterPro" id="IPR050695">
    <property type="entry name" value="N-acetylmuramoyl_amidase_3"/>
</dbReference>
<comment type="catalytic activity">
    <reaction evidence="1">
        <text>Hydrolyzes the link between N-acetylmuramoyl residues and L-amino acid residues in certain cell-wall glycopeptides.</text>
        <dbReference type="EC" id="3.5.1.28"/>
    </reaction>
</comment>
<organism evidence="5 6">
    <name type="scientific">Tenacibaculum holothuriorum</name>
    <dbReference type="NCBI Taxonomy" id="1635173"/>
    <lineage>
        <taxon>Bacteria</taxon>
        <taxon>Pseudomonadati</taxon>
        <taxon>Bacteroidota</taxon>
        <taxon>Flavobacteriia</taxon>
        <taxon>Flavobacteriales</taxon>
        <taxon>Flavobacteriaceae</taxon>
        <taxon>Tenacibaculum</taxon>
    </lineage>
</organism>
<protein>
    <recommendedName>
        <fullName evidence="2">N-acetylmuramoyl-L-alanine amidase</fullName>
        <ecNumber evidence="2">3.5.1.28</ecNumber>
    </recommendedName>
</protein>
<name>A0A1Y2PDN1_9FLAO</name>
<dbReference type="Proteomes" id="UP000194221">
    <property type="component" value="Unassembled WGS sequence"/>
</dbReference>
<evidence type="ECO:0000256" key="1">
    <source>
        <dbReference type="ARBA" id="ARBA00001561"/>
    </source>
</evidence>
<dbReference type="InParanoid" id="A0A1Y2PDN1"/>
<dbReference type="GO" id="GO:0009253">
    <property type="term" value="P:peptidoglycan catabolic process"/>
    <property type="evidence" value="ECO:0007669"/>
    <property type="project" value="InterPro"/>
</dbReference>
<dbReference type="EMBL" id="LAPZ01000003">
    <property type="protein sequence ID" value="OSY88593.1"/>
    <property type="molecule type" value="Genomic_DNA"/>
</dbReference>
<dbReference type="Gene3D" id="3.40.630.40">
    <property type="entry name" value="Zn-dependent exopeptidases"/>
    <property type="match status" value="1"/>
</dbReference>
<dbReference type="PANTHER" id="PTHR30404:SF0">
    <property type="entry name" value="N-ACETYLMURAMOYL-L-ALANINE AMIDASE AMIC"/>
    <property type="match status" value="1"/>
</dbReference>
<accession>A0A1Y2PDN1</accession>
<keyword evidence="6" id="KW-1185">Reference proteome</keyword>
<evidence type="ECO:0000259" key="4">
    <source>
        <dbReference type="SMART" id="SM00646"/>
    </source>
</evidence>
<dbReference type="SUPFAM" id="SSF53187">
    <property type="entry name" value="Zn-dependent exopeptidases"/>
    <property type="match status" value="1"/>
</dbReference>
<dbReference type="PANTHER" id="PTHR30404">
    <property type="entry name" value="N-ACETYLMURAMOYL-L-ALANINE AMIDASE"/>
    <property type="match status" value="1"/>
</dbReference>